<dbReference type="Gene3D" id="1.10.490.10">
    <property type="entry name" value="Globins"/>
    <property type="match status" value="1"/>
</dbReference>
<evidence type="ECO:0000313" key="2">
    <source>
        <dbReference type="Proteomes" id="UP001595885"/>
    </source>
</evidence>
<name>A0ABV9P047_9FLAO</name>
<gene>
    <name evidence="1" type="ORF">ACFO3U_00760</name>
</gene>
<dbReference type="RefSeq" id="WP_379737483.1">
    <property type="nucleotide sequence ID" value="NZ_JBHSGW010000001.1"/>
</dbReference>
<proteinExistence type="predicted"/>
<dbReference type="Proteomes" id="UP001595885">
    <property type="component" value="Unassembled WGS sequence"/>
</dbReference>
<dbReference type="InterPro" id="IPR012292">
    <property type="entry name" value="Globin/Proto"/>
</dbReference>
<dbReference type="EMBL" id="JBHSGW010000001">
    <property type="protein sequence ID" value="MFC4738516.1"/>
    <property type="molecule type" value="Genomic_DNA"/>
</dbReference>
<organism evidence="1 2">
    <name type="scientific">Flavobacterium ponti</name>
    <dbReference type="NCBI Taxonomy" id="665133"/>
    <lineage>
        <taxon>Bacteria</taxon>
        <taxon>Pseudomonadati</taxon>
        <taxon>Bacteroidota</taxon>
        <taxon>Flavobacteriia</taxon>
        <taxon>Flavobacteriales</taxon>
        <taxon>Flavobacteriaceae</taxon>
        <taxon>Flavobacterium</taxon>
    </lineage>
</organism>
<sequence>MRNFSKITLGVILIASATFMSCSKDDDPDPVVIVDPPVEASIYDRLGGTTLVADPDNAGQMIEQGRLSFRKVVNSTVGLIVADVQDNASGNLGAHFAPVLAEVGNGNTTNLAILVDNLTDFFSFNTGGTNPVNTYSGLDMVSAHDPAVNARMGVKSTDNDYTKFVGYVGAAANANGVASNTELYSDIVDVLESLRSPIVQN</sequence>
<reference evidence="2" key="1">
    <citation type="journal article" date="2019" name="Int. J. Syst. Evol. Microbiol.">
        <title>The Global Catalogue of Microorganisms (GCM) 10K type strain sequencing project: providing services to taxonomists for standard genome sequencing and annotation.</title>
        <authorList>
            <consortium name="The Broad Institute Genomics Platform"/>
            <consortium name="The Broad Institute Genome Sequencing Center for Infectious Disease"/>
            <person name="Wu L."/>
            <person name="Ma J."/>
        </authorList>
    </citation>
    <scope>NUCLEOTIDE SEQUENCE [LARGE SCALE GENOMIC DNA]</scope>
    <source>
        <strain evidence="2">CCUG 50349</strain>
    </source>
</reference>
<evidence type="ECO:0000313" key="1">
    <source>
        <dbReference type="EMBL" id="MFC4738516.1"/>
    </source>
</evidence>
<accession>A0ABV9P047</accession>
<protein>
    <recommendedName>
        <fullName evidence="3">Group 1 truncated hemoglobin</fullName>
    </recommendedName>
</protein>
<comment type="caution">
    <text evidence="1">The sequence shown here is derived from an EMBL/GenBank/DDBJ whole genome shotgun (WGS) entry which is preliminary data.</text>
</comment>
<dbReference type="PROSITE" id="PS51257">
    <property type="entry name" value="PROKAR_LIPOPROTEIN"/>
    <property type="match status" value="1"/>
</dbReference>
<keyword evidence="2" id="KW-1185">Reference proteome</keyword>
<evidence type="ECO:0008006" key="3">
    <source>
        <dbReference type="Google" id="ProtNLM"/>
    </source>
</evidence>